<sequence length="79" mass="8643">MTAAHAEEVWPGEEPRLLRAVADERSVVWAGMFRRLRHTWDGSYRSVGVAVCGAVVVRITTELITLNDCPACFPSAVGT</sequence>
<dbReference type="Proteomes" id="UP000185511">
    <property type="component" value="Chromosome"/>
</dbReference>
<organism evidence="1 2">
    <name type="scientific">Actinoalloteichus fjordicus</name>
    <dbReference type="NCBI Taxonomy" id="1612552"/>
    <lineage>
        <taxon>Bacteria</taxon>
        <taxon>Bacillati</taxon>
        <taxon>Actinomycetota</taxon>
        <taxon>Actinomycetes</taxon>
        <taxon>Pseudonocardiales</taxon>
        <taxon>Pseudonocardiaceae</taxon>
        <taxon>Actinoalloteichus</taxon>
    </lineage>
</organism>
<keyword evidence="2" id="KW-1185">Reference proteome</keyword>
<dbReference type="KEGG" id="acad:UA74_15710"/>
<evidence type="ECO:0000313" key="2">
    <source>
        <dbReference type="Proteomes" id="UP000185511"/>
    </source>
</evidence>
<reference evidence="2" key="1">
    <citation type="submission" date="2016-06" db="EMBL/GenBank/DDBJ databases">
        <title>Complete genome sequence of Actinoalloteichus fjordicus DSM 46855 (=ADI127-17), type strain of the new species Actinoalloteichus fjordicus.</title>
        <authorList>
            <person name="Ruckert C."/>
            <person name="Nouioui I."/>
            <person name="Willmese J."/>
            <person name="van Wezel G."/>
            <person name="Klenk H.-P."/>
            <person name="Kalinowski J."/>
            <person name="Zotchev S.B."/>
        </authorList>
    </citation>
    <scope>NUCLEOTIDE SEQUENCE [LARGE SCALE GENOMIC DNA]</scope>
    <source>
        <strain evidence="2">ADI127-7</strain>
    </source>
</reference>
<dbReference type="EMBL" id="CP016076">
    <property type="protein sequence ID" value="APU15194.1"/>
    <property type="molecule type" value="Genomic_DNA"/>
</dbReference>
<dbReference type="RefSeq" id="WP_157442231.1">
    <property type="nucleotide sequence ID" value="NZ_CP016076.1"/>
</dbReference>
<accession>A0AAC9LFC4</accession>
<dbReference type="AlphaFoldDB" id="A0AAC9LFC4"/>
<name>A0AAC9LFC4_9PSEU</name>
<evidence type="ECO:0000313" key="1">
    <source>
        <dbReference type="EMBL" id="APU15194.1"/>
    </source>
</evidence>
<gene>
    <name evidence="1" type="ORF">UA74_15710</name>
</gene>
<protein>
    <submittedName>
        <fullName evidence="1">Uncharacterized protein</fullName>
    </submittedName>
</protein>
<proteinExistence type="predicted"/>